<organism evidence="2 3">
    <name type="scientific">Araneus ventricosus</name>
    <name type="common">Orbweaver spider</name>
    <name type="synonym">Epeira ventricosa</name>
    <dbReference type="NCBI Taxonomy" id="182803"/>
    <lineage>
        <taxon>Eukaryota</taxon>
        <taxon>Metazoa</taxon>
        <taxon>Ecdysozoa</taxon>
        <taxon>Arthropoda</taxon>
        <taxon>Chelicerata</taxon>
        <taxon>Arachnida</taxon>
        <taxon>Araneae</taxon>
        <taxon>Araneomorphae</taxon>
        <taxon>Entelegynae</taxon>
        <taxon>Araneoidea</taxon>
        <taxon>Araneidae</taxon>
        <taxon>Araneus</taxon>
    </lineage>
</organism>
<feature type="transmembrane region" description="Helical" evidence="1">
    <location>
        <begin position="12"/>
        <end position="37"/>
    </location>
</feature>
<evidence type="ECO:0000313" key="3">
    <source>
        <dbReference type="Proteomes" id="UP000499080"/>
    </source>
</evidence>
<protein>
    <submittedName>
        <fullName evidence="2">Uncharacterized protein</fullName>
    </submittedName>
</protein>
<dbReference type="OrthoDB" id="6436935at2759"/>
<dbReference type="Proteomes" id="UP000499080">
    <property type="component" value="Unassembled WGS sequence"/>
</dbReference>
<keyword evidence="3" id="KW-1185">Reference proteome</keyword>
<proteinExistence type="predicted"/>
<dbReference type="AlphaFoldDB" id="A0A4Y2IQS9"/>
<name>A0A4Y2IQS9_ARAVE</name>
<accession>A0A4Y2IQS9</accession>
<keyword evidence="1" id="KW-1133">Transmembrane helix</keyword>
<reference evidence="2 3" key="1">
    <citation type="journal article" date="2019" name="Sci. Rep.">
        <title>Orb-weaving spider Araneus ventricosus genome elucidates the spidroin gene catalogue.</title>
        <authorList>
            <person name="Kono N."/>
            <person name="Nakamura H."/>
            <person name="Ohtoshi R."/>
            <person name="Moran D.A.P."/>
            <person name="Shinohara A."/>
            <person name="Yoshida Y."/>
            <person name="Fujiwara M."/>
            <person name="Mori M."/>
            <person name="Tomita M."/>
            <person name="Arakawa K."/>
        </authorList>
    </citation>
    <scope>NUCLEOTIDE SEQUENCE [LARGE SCALE GENOMIC DNA]</scope>
</reference>
<keyword evidence="1" id="KW-0472">Membrane</keyword>
<sequence length="89" mass="10045">MEVELGETSAKILRFVVTMIPIGLLDLALTMLFVTFLKVIETVWSLFHHVYMSAFAPDWWIRLPQPEPVIVFGLPASAADLEDDHVHAP</sequence>
<dbReference type="EMBL" id="BGPR01002866">
    <property type="protein sequence ID" value="GBM80211.1"/>
    <property type="molecule type" value="Genomic_DNA"/>
</dbReference>
<evidence type="ECO:0000313" key="2">
    <source>
        <dbReference type="EMBL" id="GBM80211.1"/>
    </source>
</evidence>
<evidence type="ECO:0000256" key="1">
    <source>
        <dbReference type="SAM" id="Phobius"/>
    </source>
</evidence>
<comment type="caution">
    <text evidence="2">The sequence shown here is derived from an EMBL/GenBank/DDBJ whole genome shotgun (WGS) entry which is preliminary data.</text>
</comment>
<gene>
    <name evidence="2" type="ORF">AVEN_203723_1</name>
</gene>
<keyword evidence="1" id="KW-0812">Transmembrane</keyword>